<dbReference type="Proteomes" id="UP000436522">
    <property type="component" value="Unassembled WGS sequence"/>
</dbReference>
<comment type="caution">
    <text evidence="1">The sequence shown here is derived from an EMBL/GenBank/DDBJ whole genome shotgun (WGS) entry which is preliminary data.</text>
</comment>
<gene>
    <name evidence="1" type="ORF">So717_06040</name>
</gene>
<accession>A0A640VP45</accession>
<sequence length="58" mass="6093">MVTVAAVAAVAPNTLISAAAAALQTLFIITPLTLTFARPDLTRIARTPRDSLGLLCHY</sequence>
<organism evidence="1 2">
    <name type="scientific">Roseobacter cerasinus</name>
    <dbReference type="NCBI Taxonomy" id="2602289"/>
    <lineage>
        <taxon>Bacteria</taxon>
        <taxon>Pseudomonadati</taxon>
        <taxon>Pseudomonadota</taxon>
        <taxon>Alphaproteobacteria</taxon>
        <taxon>Rhodobacterales</taxon>
        <taxon>Roseobacteraceae</taxon>
        <taxon>Roseobacter</taxon>
    </lineage>
</organism>
<keyword evidence="2" id="KW-1185">Reference proteome</keyword>
<dbReference type="AlphaFoldDB" id="A0A640VP45"/>
<protein>
    <submittedName>
        <fullName evidence="1">Uncharacterized protein</fullName>
    </submittedName>
</protein>
<reference evidence="1 2" key="1">
    <citation type="submission" date="2019-12" db="EMBL/GenBank/DDBJ databases">
        <title>Roseobacter cerasinus sp. nov., isolated from seawater around aquaculture.</title>
        <authorList>
            <person name="Muramatsu S."/>
            <person name="Takabe Y."/>
            <person name="Mori K."/>
            <person name="Takaichi S."/>
            <person name="Hanada S."/>
        </authorList>
    </citation>
    <scope>NUCLEOTIDE SEQUENCE [LARGE SCALE GENOMIC DNA]</scope>
    <source>
        <strain evidence="1 2">AI77</strain>
    </source>
</reference>
<evidence type="ECO:0000313" key="2">
    <source>
        <dbReference type="Proteomes" id="UP000436522"/>
    </source>
</evidence>
<proteinExistence type="predicted"/>
<evidence type="ECO:0000313" key="1">
    <source>
        <dbReference type="EMBL" id="GFE48851.1"/>
    </source>
</evidence>
<name>A0A640VP45_9RHOB</name>
<dbReference type="EMBL" id="BLIV01000001">
    <property type="protein sequence ID" value="GFE48851.1"/>
    <property type="molecule type" value="Genomic_DNA"/>
</dbReference>